<evidence type="ECO:0000313" key="5">
    <source>
        <dbReference type="Proteomes" id="UP001527202"/>
    </source>
</evidence>
<dbReference type="EMBL" id="JAMDMJ010000022">
    <property type="protein sequence ID" value="MCY9597513.1"/>
    <property type="molecule type" value="Genomic_DNA"/>
</dbReference>
<name>A0A410X270_9BACL</name>
<reference evidence="3 4" key="1">
    <citation type="submission" date="2018-01" db="EMBL/GenBank/DDBJ databases">
        <title>The whole genome sequencing and assembly of Paenibacillus chitinolyticus KCCM 41400 strain.</title>
        <authorList>
            <person name="Kim J.-Y."/>
            <person name="Park M.-K."/>
            <person name="Lee Y.-J."/>
            <person name="Yi H."/>
            <person name="Bahn Y.-S."/>
            <person name="Kim J.F."/>
            <person name="Lee D.-W."/>
        </authorList>
    </citation>
    <scope>NUCLEOTIDE SEQUENCE [LARGE SCALE GENOMIC DNA]</scope>
    <source>
        <strain evidence="3 4">KCCM 41400</strain>
    </source>
</reference>
<dbReference type="GeneID" id="95378000"/>
<protein>
    <submittedName>
        <fullName evidence="3">N-acetylglucosamine kinase</fullName>
    </submittedName>
</protein>
<dbReference type="Gene3D" id="3.30.420.40">
    <property type="match status" value="2"/>
</dbReference>
<dbReference type="CDD" id="cd24007">
    <property type="entry name" value="ASKHA_NBD_eukNAGK-like"/>
    <property type="match status" value="1"/>
</dbReference>
<dbReference type="InterPro" id="IPR002731">
    <property type="entry name" value="ATPase_BadF"/>
</dbReference>
<dbReference type="SUPFAM" id="SSF53067">
    <property type="entry name" value="Actin-like ATPase domain"/>
    <property type="match status" value="2"/>
</dbReference>
<dbReference type="GO" id="GO:0016301">
    <property type="term" value="F:kinase activity"/>
    <property type="evidence" value="ECO:0007669"/>
    <property type="project" value="UniProtKB-KW"/>
</dbReference>
<dbReference type="InterPro" id="IPR052519">
    <property type="entry name" value="Euk-type_GlcNAc_Kinase"/>
</dbReference>
<organism evidence="3 4">
    <name type="scientific">Paenibacillus chitinolyticus</name>
    <dbReference type="NCBI Taxonomy" id="79263"/>
    <lineage>
        <taxon>Bacteria</taxon>
        <taxon>Bacillati</taxon>
        <taxon>Bacillota</taxon>
        <taxon>Bacilli</taxon>
        <taxon>Bacillales</taxon>
        <taxon>Paenibacillaceae</taxon>
        <taxon>Paenibacillus</taxon>
    </lineage>
</organism>
<dbReference type="InterPro" id="IPR043129">
    <property type="entry name" value="ATPase_NBD"/>
</dbReference>
<dbReference type="OrthoDB" id="9772633at2"/>
<dbReference type="Proteomes" id="UP000288943">
    <property type="component" value="Chromosome"/>
</dbReference>
<keyword evidence="3" id="KW-0418">Kinase</keyword>
<dbReference type="AlphaFoldDB" id="A0A410X270"/>
<keyword evidence="3" id="KW-0808">Transferase</keyword>
<dbReference type="Pfam" id="PF01869">
    <property type="entry name" value="BcrAD_BadFG"/>
    <property type="match status" value="1"/>
</dbReference>
<evidence type="ECO:0000313" key="2">
    <source>
        <dbReference type="EMBL" id="MCY9597513.1"/>
    </source>
</evidence>
<dbReference type="RefSeq" id="WP_042230549.1">
    <property type="nucleotide sequence ID" value="NZ_CP026520.1"/>
</dbReference>
<accession>A0A410X270</accession>
<gene>
    <name evidence="2" type="ORF">M5X16_17260</name>
    <name evidence="3" type="ORF">PC41400_24720</name>
</gene>
<feature type="domain" description="ATPase BadF/BadG/BcrA/BcrD type" evidence="1">
    <location>
        <begin position="11"/>
        <end position="283"/>
    </location>
</feature>
<dbReference type="PANTHER" id="PTHR43190:SF3">
    <property type="entry name" value="N-ACETYL-D-GLUCOSAMINE KINASE"/>
    <property type="match status" value="1"/>
</dbReference>
<sequence>MKGRSIPLLAVDGGGTKCLAVFTDRQGKIEGTGRGGSCNYQTTGKEAAVDELVRAMKIAKEELGESPDETLRVECAVFGMAGLDTGYDRQIIEGLVREALSRAEIRADRVVVENDGLAALLGATDGKPGVLLIAGTGSIVYGVNGQGRSARAGGWGYRVGDEGSAYWIGKQALTAILQTLDGRQGPTSLARRVLPYLDLRSEEELYNWVYSADYRVDTVAELSLLVSDSAREGDASSLRILEAAADELFYGGRAVIEKLGMTDTSFTLILQGGVLQNNEFVRSRLTKKLREFAPSCNLEEIKKEPIYGVIAQGLSLLP</sequence>
<proteinExistence type="predicted"/>
<evidence type="ECO:0000313" key="4">
    <source>
        <dbReference type="Proteomes" id="UP000288943"/>
    </source>
</evidence>
<evidence type="ECO:0000259" key="1">
    <source>
        <dbReference type="Pfam" id="PF01869"/>
    </source>
</evidence>
<keyword evidence="5" id="KW-1185">Reference proteome</keyword>
<evidence type="ECO:0000313" key="3">
    <source>
        <dbReference type="EMBL" id="QAV20710.1"/>
    </source>
</evidence>
<dbReference type="KEGG" id="pchi:PC41400_24720"/>
<dbReference type="Proteomes" id="UP001527202">
    <property type="component" value="Unassembled WGS sequence"/>
</dbReference>
<dbReference type="PANTHER" id="PTHR43190">
    <property type="entry name" value="N-ACETYL-D-GLUCOSAMINE KINASE"/>
    <property type="match status" value="1"/>
</dbReference>
<dbReference type="EMBL" id="CP026520">
    <property type="protein sequence ID" value="QAV20710.1"/>
    <property type="molecule type" value="Genomic_DNA"/>
</dbReference>
<reference evidence="2 5" key="2">
    <citation type="submission" date="2022-05" db="EMBL/GenBank/DDBJ databases">
        <title>Genome Sequencing of Bee-Associated Microbes.</title>
        <authorList>
            <person name="Dunlap C."/>
        </authorList>
    </citation>
    <scope>NUCLEOTIDE SEQUENCE [LARGE SCALE GENOMIC DNA]</scope>
    <source>
        <strain evidence="2 5">NRRL B-23120</strain>
    </source>
</reference>